<sequence length="123" mass="14277">MNQHYYSLKAKSKKSSWQRKTCRRVEVVFSEDDFVVGKRLLRLGLGKEKFWQGCAGLFRRLNQAIPARPACAEVVLGQDNFSPLGSRLCRRQLYLRTNRCQPRVSGEKSQEGSRLRGRHLRHS</sequence>
<dbReference type="Proteomes" id="UP001497480">
    <property type="component" value="Unassembled WGS sequence"/>
</dbReference>
<organism evidence="2 3">
    <name type="scientific">Lupinus luteus</name>
    <name type="common">European yellow lupine</name>
    <dbReference type="NCBI Taxonomy" id="3873"/>
    <lineage>
        <taxon>Eukaryota</taxon>
        <taxon>Viridiplantae</taxon>
        <taxon>Streptophyta</taxon>
        <taxon>Embryophyta</taxon>
        <taxon>Tracheophyta</taxon>
        <taxon>Spermatophyta</taxon>
        <taxon>Magnoliopsida</taxon>
        <taxon>eudicotyledons</taxon>
        <taxon>Gunneridae</taxon>
        <taxon>Pentapetalae</taxon>
        <taxon>rosids</taxon>
        <taxon>fabids</taxon>
        <taxon>Fabales</taxon>
        <taxon>Fabaceae</taxon>
        <taxon>Papilionoideae</taxon>
        <taxon>50 kb inversion clade</taxon>
        <taxon>genistoids sensu lato</taxon>
        <taxon>core genistoids</taxon>
        <taxon>Genisteae</taxon>
        <taxon>Lupinus</taxon>
    </lineage>
</organism>
<dbReference type="EMBL" id="CAXHTB010000021">
    <property type="protein sequence ID" value="CAL0329347.1"/>
    <property type="molecule type" value="Genomic_DNA"/>
</dbReference>
<comment type="caution">
    <text evidence="2">The sequence shown here is derived from an EMBL/GenBank/DDBJ whole genome shotgun (WGS) entry which is preliminary data.</text>
</comment>
<accession>A0AAV1Y5S7</accession>
<evidence type="ECO:0000256" key="1">
    <source>
        <dbReference type="SAM" id="MobiDB-lite"/>
    </source>
</evidence>
<evidence type="ECO:0000313" key="2">
    <source>
        <dbReference type="EMBL" id="CAL0329347.1"/>
    </source>
</evidence>
<protein>
    <submittedName>
        <fullName evidence="2">Uncharacterized protein</fullName>
    </submittedName>
</protein>
<name>A0AAV1Y5S7_LUPLU</name>
<gene>
    <name evidence="2" type="ORF">LLUT_LOCUS30407</name>
</gene>
<keyword evidence="3" id="KW-1185">Reference proteome</keyword>
<reference evidence="2 3" key="1">
    <citation type="submission" date="2024-03" db="EMBL/GenBank/DDBJ databases">
        <authorList>
            <person name="Martinez-Hernandez J."/>
        </authorList>
    </citation>
    <scope>NUCLEOTIDE SEQUENCE [LARGE SCALE GENOMIC DNA]</scope>
</reference>
<feature type="region of interest" description="Disordered" evidence="1">
    <location>
        <begin position="101"/>
        <end position="123"/>
    </location>
</feature>
<feature type="compositionally biased region" description="Basic and acidic residues" evidence="1">
    <location>
        <begin position="105"/>
        <end position="114"/>
    </location>
</feature>
<proteinExistence type="predicted"/>
<evidence type="ECO:0000313" key="3">
    <source>
        <dbReference type="Proteomes" id="UP001497480"/>
    </source>
</evidence>
<dbReference type="AlphaFoldDB" id="A0AAV1Y5S7"/>